<protein>
    <submittedName>
        <fullName evidence="2">Uncharacterized protein</fullName>
    </submittedName>
</protein>
<evidence type="ECO:0000313" key="3">
    <source>
        <dbReference type="Proteomes" id="UP000199668"/>
    </source>
</evidence>
<keyword evidence="1" id="KW-0472">Membrane</keyword>
<dbReference type="OrthoDB" id="2940341at2"/>
<keyword evidence="1" id="KW-1133">Transmembrane helix</keyword>
<dbReference type="AlphaFoldDB" id="A0A1I4JMS3"/>
<evidence type="ECO:0000313" key="2">
    <source>
        <dbReference type="EMBL" id="SFL67507.1"/>
    </source>
</evidence>
<gene>
    <name evidence="2" type="ORF">SAMN04488054_103239</name>
</gene>
<keyword evidence="1" id="KW-0812">Transmembrane</keyword>
<dbReference type="RefSeq" id="WP_090925789.1">
    <property type="nucleotide sequence ID" value="NZ_FOTY01000003.1"/>
</dbReference>
<dbReference type="STRING" id="266892.SAMN04488054_103239"/>
<dbReference type="Proteomes" id="UP000199668">
    <property type="component" value="Unassembled WGS sequence"/>
</dbReference>
<organism evidence="2 3">
    <name type="scientific">Salibacterium qingdaonense</name>
    <dbReference type="NCBI Taxonomy" id="266892"/>
    <lineage>
        <taxon>Bacteria</taxon>
        <taxon>Bacillati</taxon>
        <taxon>Bacillota</taxon>
        <taxon>Bacilli</taxon>
        <taxon>Bacillales</taxon>
        <taxon>Bacillaceae</taxon>
    </lineage>
</organism>
<keyword evidence="3" id="KW-1185">Reference proteome</keyword>
<accession>A0A1I4JMS3</accession>
<proteinExistence type="predicted"/>
<sequence length="207" mass="23212">MFKGNKLVVLLPITLMIFLFIGGGFYINQAEEVTNENLSEEVQWESELAPDENGTRLTASWEWGHMPSDGLHGTDYIGITFLNENGDSMTGDQVENAELLLNLNGGNKREVEPETTSDGVLFAVPNEMEENQTIGSSGTINVRTNSNLENKRVVISYLHTWEEHGGLETSNTRFFDPSFHGENSNSFYWVIENFIERDTDAAEEEPA</sequence>
<evidence type="ECO:0000256" key="1">
    <source>
        <dbReference type="SAM" id="Phobius"/>
    </source>
</evidence>
<dbReference type="EMBL" id="FOTY01000003">
    <property type="protein sequence ID" value="SFL67507.1"/>
    <property type="molecule type" value="Genomic_DNA"/>
</dbReference>
<name>A0A1I4JMS3_9BACI</name>
<reference evidence="2 3" key="1">
    <citation type="submission" date="2016-10" db="EMBL/GenBank/DDBJ databases">
        <authorList>
            <person name="de Groot N.N."/>
        </authorList>
    </citation>
    <scope>NUCLEOTIDE SEQUENCE [LARGE SCALE GENOMIC DNA]</scope>
    <source>
        <strain evidence="2 3">CGMCC 1.6134</strain>
    </source>
</reference>
<feature type="transmembrane region" description="Helical" evidence="1">
    <location>
        <begin position="7"/>
        <end position="27"/>
    </location>
</feature>